<protein>
    <submittedName>
        <fullName evidence="1">Uncharacterized protein</fullName>
    </submittedName>
</protein>
<organism evidence="1 2">
    <name type="scientific">Smittium culicis</name>
    <dbReference type="NCBI Taxonomy" id="133412"/>
    <lineage>
        <taxon>Eukaryota</taxon>
        <taxon>Fungi</taxon>
        <taxon>Fungi incertae sedis</taxon>
        <taxon>Zoopagomycota</taxon>
        <taxon>Kickxellomycotina</taxon>
        <taxon>Harpellomycetes</taxon>
        <taxon>Harpellales</taxon>
        <taxon>Legeriomycetaceae</taxon>
        <taxon>Smittium</taxon>
    </lineage>
</organism>
<sequence length="80" mass="9298">MPSAGPPVTLRFRVGGSLIEESHRRSGDQTPRVLQEYIHYPIEDGEYTPFPRSLEAQQLRRGEIVYDEVPKIDIQYARER</sequence>
<keyword evidence="2" id="KW-1185">Reference proteome</keyword>
<gene>
    <name evidence="1" type="ORF">AYI69_g11213</name>
</gene>
<proteinExistence type="predicted"/>
<dbReference type="Proteomes" id="UP000187429">
    <property type="component" value="Unassembled WGS sequence"/>
</dbReference>
<dbReference type="AlphaFoldDB" id="A0A1R1X0C3"/>
<name>A0A1R1X0C3_9FUNG</name>
<evidence type="ECO:0000313" key="2">
    <source>
        <dbReference type="Proteomes" id="UP000187429"/>
    </source>
</evidence>
<accession>A0A1R1X0C3</accession>
<reference evidence="2" key="1">
    <citation type="submission" date="2017-01" db="EMBL/GenBank/DDBJ databases">
        <authorList>
            <person name="Wang Y."/>
            <person name="White M."/>
            <person name="Kvist S."/>
            <person name="Moncalvo J.-M."/>
        </authorList>
    </citation>
    <scope>NUCLEOTIDE SEQUENCE [LARGE SCALE GENOMIC DNA]</scope>
    <source>
        <strain evidence="2">ID-206-W2</strain>
    </source>
</reference>
<evidence type="ECO:0000313" key="1">
    <source>
        <dbReference type="EMBL" id="OMJ08068.1"/>
    </source>
</evidence>
<comment type="caution">
    <text evidence="1">The sequence shown here is derived from an EMBL/GenBank/DDBJ whole genome shotgun (WGS) entry which is preliminary data.</text>
</comment>
<dbReference type="EMBL" id="LSSM01007491">
    <property type="protein sequence ID" value="OMJ08068.1"/>
    <property type="molecule type" value="Genomic_DNA"/>
</dbReference>